<evidence type="ECO:0000313" key="2">
    <source>
        <dbReference type="Proteomes" id="UP000276133"/>
    </source>
</evidence>
<accession>A0A3M7QHU1</accession>
<dbReference type="AlphaFoldDB" id="A0A3M7QHU1"/>
<gene>
    <name evidence="1" type="ORF">BpHYR1_054459</name>
</gene>
<protein>
    <submittedName>
        <fullName evidence="1">Uncharacterized protein</fullName>
    </submittedName>
</protein>
<proteinExistence type="predicted"/>
<evidence type="ECO:0000313" key="1">
    <source>
        <dbReference type="EMBL" id="RNA10518.1"/>
    </source>
</evidence>
<reference evidence="1 2" key="1">
    <citation type="journal article" date="2018" name="Sci. Rep.">
        <title>Genomic signatures of local adaptation to the degree of environmental predictability in rotifers.</title>
        <authorList>
            <person name="Franch-Gras L."/>
            <person name="Hahn C."/>
            <person name="Garcia-Roger E.M."/>
            <person name="Carmona M.J."/>
            <person name="Serra M."/>
            <person name="Gomez A."/>
        </authorList>
    </citation>
    <scope>NUCLEOTIDE SEQUENCE [LARGE SCALE GENOMIC DNA]</scope>
    <source>
        <strain evidence="1">HYR1</strain>
    </source>
</reference>
<keyword evidence="2" id="KW-1185">Reference proteome</keyword>
<comment type="caution">
    <text evidence="1">The sequence shown here is derived from an EMBL/GenBank/DDBJ whole genome shotgun (WGS) entry which is preliminary data.</text>
</comment>
<dbReference type="EMBL" id="REGN01006172">
    <property type="protein sequence ID" value="RNA10518.1"/>
    <property type="molecule type" value="Genomic_DNA"/>
</dbReference>
<name>A0A3M7QHU1_BRAPC</name>
<dbReference type="Proteomes" id="UP000276133">
    <property type="component" value="Unassembled WGS sequence"/>
</dbReference>
<organism evidence="1 2">
    <name type="scientific">Brachionus plicatilis</name>
    <name type="common">Marine rotifer</name>
    <name type="synonym">Brachionus muelleri</name>
    <dbReference type="NCBI Taxonomy" id="10195"/>
    <lineage>
        <taxon>Eukaryota</taxon>
        <taxon>Metazoa</taxon>
        <taxon>Spiralia</taxon>
        <taxon>Gnathifera</taxon>
        <taxon>Rotifera</taxon>
        <taxon>Eurotatoria</taxon>
        <taxon>Monogononta</taxon>
        <taxon>Pseudotrocha</taxon>
        <taxon>Ploima</taxon>
        <taxon>Brachionidae</taxon>
        <taxon>Brachionus</taxon>
    </lineage>
</organism>
<sequence length="68" mass="7770">MKIPLNCVVLDSSRERERAVFLLSQSCSSTKRIASLAGEFSTLSWTVRGFILAMRLHLFSVMPIWLRI</sequence>